<dbReference type="EMBL" id="JAUYVT010000006">
    <property type="protein sequence ID" value="MDP2564785.1"/>
    <property type="molecule type" value="Genomic_DNA"/>
</dbReference>
<keyword evidence="1 3" id="KW-0808">Transferase</keyword>
<proteinExistence type="predicted"/>
<dbReference type="PANTHER" id="PTHR46401">
    <property type="entry name" value="GLYCOSYLTRANSFERASE WBBK-RELATED"/>
    <property type="match status" value="1"/>
</dbReference>
<dbReference type="Pfam" id="PF00534">
    <property type="entry name" value="Glycos_transf_1"/>
    <property type="match status" value="1"/>
</dbReference>
<evidence type="ECO:0000313" key="4">
    <source>
        <dbReference type="Proteomes" id="UP001177212"/>
    </source>
</evidence>
<gene>
    <name evidence="3" type="ORF">Q8W34_09070</name>
</gene>
<accession>A0ABT9FDS3</accession>
<dbReference type="GO" id="GO:0016757">
    <property type="term" value="F:glycosyltransferase activity"/>
    <property type="evidence" value="ECO:0007669"/>
    <property type="project" value="UniProtKB-KW"/>
</dbReference>
<dbReference type="Gene3D" id="3.40.50.2000">
    <property type="entry name" value="Glycogen Phosphorylase B"/>
    <property type="match status" value="2"/>
</dbReference>
<dbReference type="Proteomes" id="UP001177212">
    <property type="component" value="Unassembled WGS sequence"/>
</dbReference>
<evidence type="ECO:0000313" key="3">
    <source>
        <dbReference type="EMBL" id="MDP2564785.1"/>
    </source>
</evidence>
<comment type="caution">
    <text evidence="3">The sequence shown here is derived from an EMBL/GenBank/DDBJ whole genome shotgun (WGS) entry which is preliminary data.</text>
</comment>
<dbReference type="RefSeq" id="WP_305471933.1">
    <property type="nucleotide sequence ID" value="NZ_JAUYVT010000006.1"/>
</dbReference>
<reference evidence="3" key="1">
    <citation type="submission" date="2023-07" db="EMBL/GenBank/DDBJ databases">
        <title>Genome content predicts the carbon catabolic preferences of heterotrophic bacteria.</title>
        <authorList>
            <person name="Gralka M."/>
        </authorList>
    </citation>
    <scope>NUCLEOTIDE SEQUENCE</scope>
    <source>
        <strain evidence="3">4G09</strain>
    </source>
</reference>
<evidence type="ECO:0000259" key="2">
    <source>
        <dbReference type="Pfam" id="PF00534"/>
    </source>
</evidence>
<dbReference type="EC" id="2.4.-.-" evidence="3"/>
<sequence length="368" mass="41752">MYLVNFSNQIAAGPKNIANNFIRNALQSGEKFVFIVPNLPEFLTYSETENCKFVVVDVVPGSIKALLNVFKVNFSLMNSLVNKYEPKAILAFGNFLFGIKSNHKKVVLLHHPYIVDDRLYGSLSGVAKIAEKIKRYLFGKTVKAVDTVVVQSSYMQKLLNEKVTIDSEIIFNPISDNFKRESIVSLQTKQELPKVKELLYVSRFYAHKNHAFLLRLATAIKEKALPVVINITVDESIPEAAEFIAAIKEQHLPINNLGELPQADLKQYYQDFAFAAIFPSKSETFGNPLIEAMFYDLPVIAPDLDYAHSVLDQAGVIYKEDDVHDCLKQISKLFDVETYNDIRLASHTRAQLFPDSVLWFETYMALLR</sequence>
<dbReference type="SUPFAM" id="SSF53756">
    <property type="entry name" value="UDP-Glycosyltransferase/glycogen phosphorylase"/>
    <property type="match status" value="1"/>
</dbReference>
<evidence type="ECO:0000256" key="1">
    <source>
        <dbReference type="ARBA" id="ARBA00022679"/>
    </source>
</evidence>
<protein>
    <submittedName>
        <fullName evidence="3">Glycosyltransferase</fullName>
        <ecNumber evidence="3">2.4.-.-</ecNumber>
    </submittedName>
</protein>
<dbReference type="InterPro" id="IPR001296">
    <property type="entry name" value="Glyco_trans_1"/>
</dbReference>
<dbReference type="PANTHER" id="PTHR46401:SF2">
    <property type="entry name" value="GLYCOSYLTRANSFERASE WBBK-RELATED"/>
    <property type="match status" value="1"/>
</dbReference>
<feature type="domain" description="Glycosyl transferase family 1" evidence="2">
    <location>
        <begin position="193"/>
        <end position="335"/>
    </location>
</feature>
<keyword evidence="3" id="KW-0328">Glycosyltransferase</keyword>
<keyword evidence="4" id="KW-1185">Reference proteome</keyword>
<organism evidence="3 4">
    <name type="scientific">Pseudoalteromonas marina</name>
    <dbReference type="NCBI Taxonomy" id="267375"/>
    <lineage>
        <taxon>Bacteria</taxon>
        <taxon>Pseudomonadati</taxon>
        <taxon>Pseudomonadota</taxon>
        <taxon>Gammaproteobacteria</taxon>
        <taxon>Alteromonadales</taxon>
        <taxon>Pseudoalteromonadaceae</taxon>
        <taxon>Pseudoalteromonas</taxon>
    </lineage>
</organism>
<name>A0ABT9FDS3_9GAMM</name>